<evidence type="ECO:0000256" key="1">
    <source>
        <dbReference type="PROSITE-ProRule" id="PRU00339"/>
    </source>
</evidence>
<dbReference type="Pfam" id="PF13181">
    <property type="entry name" value="TPR_8"/>
    <property type="match status" value="1"/>
</dbReference>
<evidence type="ECO:0000313" key="3">
    <source>
        <dbReference type="Proteomes" id="UP000051124"/>
    </source>
</evidence>
<dbReference type="SUPFAM" id="SSF48452">
    <property type="entry name" value="TPR-like"/>
    <property type="match status" value="1"/>
</dbReference>
<proteinExistence type="predicted"/>
<keyword evidence="1" id="KW-0802">TPR repeat</keyword>
<dbReference type="InterPro" id="IPR019734">
    <property type="entry name" value="TPR_rpt"/>
</dbReference>
<sequence length="294" mass="34434">MQKREEPLPDFDALWDYTNPEETEVRFRELLPHARQSGDQSYYLELLTQIARTEGLQRQFEDAHATLDSVEAALTDEVPLARVRYLLERGRVYRSSNDVERSKPFFLEAWNLATGTNADFHAVDAAHMLAIVESPETQLEWAARAISLAEMSDDDRARAWLGSLYNNTGWTYHDLARYGEALEMFEKALSWYEGRNDEVSTRIAKWTIARTYRSLDRIEDAFHMQKELEQEFERKELDPSGYVFEELGECLLAMGRDREARIYFSRAYRILSQDPWMVANEADRLERLRQLGEQ</sequence>
<evidence type="ECO:0000313" key="2">
    <source>
        <dbReference type="EMBL" id="KPJ50215.1"/>
    </source>
</evidence>
<evidence type="ECO:0008006" key="4">
    <source>
        <dbReference type="Google" id="ProtNLM"/>
    </source>
</evidence>
<dbReference type="PROSITE" id="PS50005">
    <property type="entry name" value="TPR"/>
    <property type="match status" value="1"/>
</dbReference>
<dbReference type="InterPro" id="IPR011990">
    <property type="entry name" value="TPR-like_helical_dom_sf"/>
</dbReference>
<dbReference type="Proteomes" id="UP000051124">
    <property type="component" value="Unassembled WGS sequence"/>
</dbReference>
<accession>A0A0S7WJ60</accession>
<name>A0A0S7WJ60_UNCT6</name>
<organism evidence="2 3">
    <name type="scientific">candidate division TA06 bacterium DG_26</name>
    <dbReference type="NCBI Taxonomy" id="1703771"/>
    <lineage>
        <taxon>Bacteria</taxon>
        <taxon>Bacteria division TA06</taxon>
    </lineage>
</organism>
<feature type="repeat" description="TPR" evidence="1">
    <location>
        <begin position="162"/>
        <end position="195"/>
    </location>
</feature>
<dbReference type="SMART" id="SM00028">
    <property type="entry name" value="TPR"/>
    <property type="match status" value="3"/>
</dbReference>
<gene>
    <name evidence="2" type="ORF">AMJ40_03590</name>
</gene>
<comment type="caution">
    <text evidence="2">The sequence shown here is derived from an EMBL/GenBank/DDBJ whole genome shotgun (WGS) entry which is preliminary data.</text>
</comment>
<protein>
    <recommendedName>
        <fullName evidence="4">Tetratricopeptide repeat protein</fullName>
    </recommendedName>
</protein>
<dbReference type="EMBL" id="LIZT01000028">
    <property type="protein sequence ID" value="KPJ50215.1"/>
    <property type="molecule type" value="Genomic_DNA"/>
</dbReference>
<reference evidence="2 3" key="1">
    <citation type="journal article" date="2015" name="Microbiome">
        <title>Genomic resolution of linkages in carbon, nitrogen, and sulfur cycling among widespread estuary sediment bacteria.</title>
        <authorList>
            <person name="Baker B.J."/>
            <person name="Lazar C.S."/>
            <person name="Teske A.P."/>
            <person name="Dick G.J."/>
        </authorList>
    </citation>
    <scope>NUCLEOTIDE SEQUENCE [LARGE SCALE GENOMIC DNA]</scope>
    <source>
        <strain evidence="2">DG_26</strain>
    </source>
</reference>
<dbReference type="Gene3D" id="1.25.40.10">
    <property type="entry name" value="Tetratricopeptide repeat domain"/>
    <property type="match status" value="1"/>
</dbReference>
<dbReference type="AlphaFoldDB" id="A0A0S7WJ60"/>